<protein>
    <submittedName>
        <fullName evidence="2">Cupin domain-containing protein</fullName>
    </submittedName>
</protein>
<dbReference type="CDD" id="cd02238">
    <property type="entry name" value="cupin_KdgF"/>
    <property type="match status" value="1"/>
</dbReference>
<reference evidence="2 3" key="1">
    <citation type="submission" date="2022-12" db="EMBL/GenBank/DDBJ databases">
        <title>Chitinophagaceae gen. sp. nov., a new member of the family Chitinophagaceae, isolated from soil in a chemical factory.</title>
        <authorList>
            <person name="Ke Z."/>
        </authorList>
    </citation>
    <scope>NUCLEOTIDE SEQUENCE [LARGE SCALE GENOMIC DNA]</scope>
    <source>
        <strain evidence="2 3">LY-5</strain>
    </source>
</reference>
<sequence>MAESNVFQHSDNIEWQDLGGGVRRKMLGYNNGLMMLMVAFETGAIGSLHSHEHTQISYIESGVFKVTIGDKESVLKQGDGFYAPPNVVHGVVCLEAGILVDSFNPLRADFL</sequence>
<organism evidence="2 3">
    <name type="scientific">Polluticaenibacter yanchengensis</name>
    <dbReference type="NCBI Taxonomy" id="3014562"/>
    <lineage>
        <taxon>Bacteria</taxon>
        <taxon>Pseudomonadati</taxon>
        <taxon>Bacteroidota</taxon>
        <taxon>Chitinophagia</taxon>
        <taxon>Chitinophagales</taxon>
        <taxon>Chitinophagaceae</taxon>
        <taxon>Polluticaenibacter</taxon>
    </lineage>
</organism>
<dbReference type="EMBL" id="JAQGEF010000009">
    <property type="protein sequence ID" value="MDA3614996.1"/>
    <property type="molecule type" value="Genomic_DNA"/>
</dbReference>
<evidence type="ECO:0000313" key="3">
    <source>
        <dbReference type="Proteomes" id="UP001210231"/>
    </source>
</evidence>
<dbReference type="Proteomes" id="UP001210231">
    <property type="component" value="Unassembled WGS sequence"/>
</dbReference>
<dbReference type="PIRSF" id="PIRSF029883">
    <property type="entry name" value="KdgF"/>
    <property type="match status" value="1"/>
</dbReference>
<dbReference type="InterPro" id="IPR013096">
    <property type="entry name" value="Cupin_2"/>
</dbReference>
<dbReference type="InterPro" id="IPR014710">
    <property type="entry name" value="RmlC-like_jellyroll"/>
</dbReference>
<accession>A0ABT4UJI3</accession>
<dbReference type="SUPFAM" id="SSF51182">
    <property type="entry name" value="RmlC-like cupins"/>
    <property type="match status" value="1"/>
</dbReference>
<evidence type="ECO:0000313" key="2">
    <source>
        <dbReference type="EMBL" id="MDA3614996.1"/>
    </source>
</evidence>
<dbReference type="InterPro" id="IPR011051">
    <property type="entry name" value="RmlC_Cupin_sf"/>
</dbReference>
<dbReference type="RefSeq" id="WP_407031321.1">
    <property type="nucleotide sequence ID" value="NZ_JAQGEF010000009.1"/>
</dbReference>
<proteinExistence type="predicted"/>
<evidence type="ECO:0000259" key="1">
    <source>
        <dbReference type="Pfam" id="PF07883"/>
    </source>
</evidence>
<gene>
    <name evidence="2" type="ORF">O3P16_09275</name>
</gene>
<dbReference type="InterPro" id="IPR025499">
    <property type="entry name" value="KdgF"/>
</dbReference>
<dbReference type="Gene3D" id="2.60.120.10">
    <property type="entry name" value="Jelly Rolls"/>
    <property type="match status" value="1"/>
</dbReference>
<keyword evidence="3" id="KW-1185">Reference proteome</keyword>
<feature type="domain" description="Cupin type-2" evidence="1">
    <location>
        <begin position="37"/>
        <end position="94"/>
    </location>
</feature>
<dbReference type="InterPro" id="IPR052535">
    <property type="entry name" value="Bacilysin_H2HPP_isomerase"/>
</dbReference>
<dbReference type="PANTHER" id="PTHR40112">
    <property type="entry name" value="H2HPP ISOMERASE"/>
    <property type="match status" value="1"/>
</dbReference>
<dbReference type="PANTHER" id="PTHR40112:SF1">
    <property type="entry name" value="H2HPP ISOMERASE"/>
    <property type="match status" value="1"/>
</dbReference>
<name>A0ABT4UJI3_9BACT</name>
<dbReference type="Pfam" id="PF07883">
    <property type="entry name" value="Cupin_2"/>
    <property type="match status" value="1"/>
</dbReference>
<comment type="caution">
    <text evidence="2">The sequence shown here is derived from an EMBL/GenBank/DDBJ whole genome shotgun (WGS) entry which is preliminary data.</text>
</comment>